<sequence>MPRPEAPLGDDDSAVTRFAADLRRLRMSASSPPYRQLAREAHYSATTLADAAAGRRFPTLAVTLAYVRACGGDPAEWEERWHTAAAEAHRETEGAAGRPTADERCPYVGLAAFGPDDAEWFFGREQLTNDLEQRVRERRFVAVFGASGAGKSSLLRAGLLPRTSGGPGTAWPSVFLTPGPHPVEECAGRLAALGAGSAAALREELERTPRALHLTVLQLLAEEPAATDLLLVVDQFEEIFTLCADRKERDRFVTALLTAAAAPNSRTRVVIGVRADFYARCSEHPELVRALRDAQVLVGPMTTDELRLAITGPAVRAGCTVEGALLAGVVGDAAGRANVLPLVSHALRETWQRRRGNALTAAGYLATGGIRQALAQTAEALYTGLTAHQAFLAQGVFLRLIALEEGAEPTKRRVPLAEFDTEDGDTRAVLDALAAARLLTLDTETVEITHEALLTAWPRLHDWIAEDRAGLLLHQQLNEAAAAWERERHDSGTLYRGSRLAAAAAWAGRRHAVPVSDRVHAFLAASLRHRRRVNRLRRAAVALLAVLALLATGTAVLAVQQRSTARGERDRAVAEQALAEAGQTRETDPSLAADLDLASYRTRPSPDAATGLLDTQNVPLSMPLTGHTQAVYAVAFSPDGRTLATGAGDDTIRLWSLADPAHPRQLGPPLRGHTGWVYWLQFSPDGRTLASAGRDRTARLWDVSDPARPRAWGPPLTGHGGYVFSVAFSGDGRMLVTASYDHTVRRWDVSGPARPRPFGQPLTGHRDSVASAAISPDGRTVASAGHDHTVRLWKADALRPTLWAPPLTGFASAVYAVAFSPDSRTLASVGDDHTVRLWNVGDPAHPRSIGKPLPGHTSTLLAVAFSPDGRVLATGGADHTVRLWDVSDPAHAAPLGPPLVGHTGFVNWVAFSPDGRSLASASDDHTVRLWNLPDTALTGHTGTVTALAYRPDGRLLASASDDGTVRLWNLGGPGPPGPAGPALTVPAGATRTAFGAGGRLLAALGEDGVIRLWDVRDPAHPRPCPPIRAGRPDTADALAFSPHGALLAAGGAGYRLQLWDLRDPAAPVPTGPPLDAGISTVTWAAFDPDGHTLAATSFDDKVRRWDVRDPAHPRPLPLIATGDTGGLLGAAFSPTGHVLATAGVGHAVRLWDVRDPARPAALGQPLTGHTEAVTSVAFSPDGGTLAAASDDGTVRFWNLTGENSATPVRTPATAGHTGSLKALAYSPDGSVLASAGTDRAVQLSALRLDRAVQRVCVTTRNNLTPQQWHAYIPEAAYRPLC</sequence>
<dbReference type="SMART" id="SM00320">
    <property type="entry name" value="WD40"/>
    <property type="match status" value="14"/>
</dbReference>
<feature type="repeat" description="WD" evidence="3">
    <location>
        <begin position="624"/>
        <end position="657"/>
    </location>
</feature>
<feature type="repeat" description="WD" evidence="3">
    <location>
        <begin position="716"/>
        <end position="750"/>
    </location>
</feature>
<evidence type="ECO:0000313" key="5">
    <source>
        <dbReference type="EMBL" id="SDM77686.1"/>
    </source>
</evidence>
<proteinExistence type="predicted"/>
<dbReference type="SUPFAM" id="SSF52540">
    <property type="entry name" value="P-loop containing nucleoside triphosphate hydrolases"/>
    <property type="match status" value="1"/>
</dbReference>
<dbReference type="RefSeq" id="WP_107408827.1">
    <property type="nucleotide sequence ID" value="NZ_FNIE01000001.1"/>
</dbReference>
<evidence type="ECO:0000256" key="3">
    <source>
        <dbReference type="PROSITE-ProRule" id="PRU00221"/>
    </source>
</evidence>
<feature type="repeat" description="WD" evidence="3">
    <location>
        <begin position="1074"/>
        <end position="1108"/>
    </location>
</feature>
<keyword evidence="1 3" id="KW-0853">WD repeat</keyword>
<dbReference type="STRING" id="310781.SAMN05216259_101462"/>
<dbReference type="SUPFAM" id="SSF50978">
    <property type="entry name" value="WD40 repeat-like"/>
    <property type="match status" value="2"/>
</dbReference>
<dbReference type="InterPro" id="IPR049052">
    <property type="entry name" value="nSTAND1"/>
</dbReference>
<evidence type="ECO:0000256" key="1">
    <source>
        <dbReference type="ARBA" id="ARBA00022574"/>
    </source>
</evidence>
<feature type="repeat" description="WD" evidence="3">
    <location>
        <begin position="1213"/>
        <end position="1243"/>
    </location>
</feature>
<dbReference type="PROSITE" id="PS50294">
    <property type="entry name" value="WD_REPEATS_REGION"/>
    <property type="match status" value="11"/>
</dbReference>
<dbReference type="Proteomes" id="UP000199341">
    <property type="component" value="Unassembled WGS sequence"/>
</dbReference>
<feature type="repeat" description="WD" evidence="3">
    <location>
        <begin position="993"/>
        <end position="1016"/>
    </location>
</feature>
<feature type="repeat" description="WD" evidence="3">
    <location>
        <begin position="762"/>
        <end position="794"/>
    </location>
</feature>
<dbReference type="EMBL" id="FNIE01000001">
    <property type="protein sequence ID" value="SDM77686.1"/>
    <property type="molecule type" value="Genomic_DNA"/>
</dbReference>
<dbReference type="CDD" id="cd00200">
    <property type="entry name" value="WD40"/>
    <property type="match status" value="2"/>
</dbReference>
<protein>
    <submittedName>
        <fullName evidence="5">WD40 repeat</fullName>
    </submittedName>
</protein>
<accession>A0A1G9W0M5</accession>
<feature type="repeat" description="WD" evidence="3">
    <location>
        <begin position="899"/>
        <end position="932"/>
    </location>
</feature>
<feature type="repeat" description="WD" evidence="3">
    <location>
        <begin position="1166"/>
        <end position="1207"/>
    </location>
</feature>
<dbReference type="PANTHER" id="PTHR22847:SF637">
    <property type="entry name" value="WD REPEAT DOMAIN 5B"/>
    <property type="match status" value="1"/>
</dbReference>
<evidence type="ECO:0000256" key="2">
    <source>
        <dbReference type="ARBA" id="ARBA00022737"/>
    </source>
</evidence>
<name>A0A1G9W0M5_9ACTN</name>
<dbReference type="InterPro" id="IPR027417">
    <property type="entry name" value="P-loop_NTPase"/>
</dbReference>
<dbReference type="InterPro" id="IPR020472">
    <property type="entry name" value="WD40_PAC1"/>
</dbReference>
<dbReference type="SUPFAM" id="SSF50960">
    <property type="entry name" value="TolB, C-terminal domain"/>
    <property type="match status" value="1"/>
</dbReference>
<dbReference type="Pfam" id="PF00400">
    <property type="entry name" value="WD40"/>
    <property type="match status" value="12"/>
</dbReference>
<feature type="repeat" description="WD" evidence="3">
    <location>
        <begin position="937"/>
        <end position="970"/>
    </location>
</feature>
<dbReference type="PANTHER" id="PTHR22847">
    <property type="entry name" value="WD40 REPEAT PROTEIN"/>
    <property type="match status" value="1"/>
</dbReference>
<dbReference type="InterPro" id="IPR036322">
    <property type="entry name" value="WD40_repeat_dom_sf"/>
</dbReference>
<dbReference type="OrthoDB" id="134501at2"/>
<feature type="domain" description="Novel STAND NTPase 1" evidence="4">
    <location>
        <begin position="106"/>
        <end position="491"/>
    </location>
</feature>
<reference evidence="5 6" key="1">
    <citation type="submission" date="2016-10" db="EMBL/GenBank/DDBJ databases">
        <authorList>
            <person name="de Groot N.N."/>
        </authorList>
    </citation>
    <scope>NUCLEOTIDE SEQUENCE [LARGE SCALE GENOMIC DNA]</scope>
    <source>
        <strain evidence="5 6">CGMCC 4.2022</strain>
    </source>
</reference>
<keyword evidence="2" id="KW-0677">Repeat</keyword>
<dbReference type="PROSITE" id="PS00678">
    <property type="entry name" value="WD_REPEATS_1"/>
    <property type="match status" value="6"/>
</dbReference>
<feature type="repeat" description="WD" evidence="3">
    <location>
        <begin position="807"/>
        <end position="840"/>
    </location>
</feature>
<evidence type="ECO:0000313" key="6">
    <source>
        <dbReference type="Proteomes" id="UP000199341"/>
    </source>
</evidence>
<dbReference type="Pfam" id="PF20703">
    <property type="entry name" value="nSTAND1"/>
    <property type="match status" value="1"/>
</dbReference>
<gene>
    <name evidence="5" type="ORF">SAMN05216259_101462</name>
</gene>
<dbReference type="PROSITE" id="PS50082">
    <property type="entry name" value="WD_REPEATS_2"/>
    <property type="match status" value="14"/>
</dbReference>
<dbReference type="PRINTS" id="PR00320">
    <property type="entry name" value="GPROTEINBRPT"/>
</dbReference>
<feature type="repeat" description="WD" evidence="3">
    <location>
        <begin position="1028"/>
        <end position="1062"/>
    </location>
</feature>
<feature type="repeat" description="WD" evidence="3">
    <location>
        <begin position="670"/>
        <end position="711"/>
    </location>
</feature>
<feature type="repeat" description="WD" evidence="3">
    <location>
        <begin position="853"/>
        <end position="887"/>
    </location>
</feature>
<dbReference type="InterPro" id="IPR019775">
    <property type="entry name" value="WD40_repeat_CS"/>
</dbReference>
<dbReference type="Gene3D" id="2.130.10.10">
    <property type="entry name" value="YVTN repeat-like/Quinoprotein amine dehydrogenase"/>
    <property type="match status" value="6"/>
</dbReference>
<dbReference type="InterPro" id="IPR015943">
    <property type="entry name" value="WD40/YVTN_repeat-like_dom_sf"/>
</dbReference>
<feature type="repeat" description="WD" evidence="3">
    <location>
        <begin position="1120"/>
        <end position="1161"/>
    </location>
</feature>
<dbReference type="Gene3D" id="3.40.50.300">
    <property type="entry name" value="P-loop containing nucleotide triphosphate hydrolases"/>
    <property type="match status" value="1"/>
</dbReference>
<keyword evidence="6" id="KW-1185">Reference proteome</keyword>
<evidence type="ECO:0000259" key="4">
    <source>
        <dbReference type="Pfam" id="PF20703"/>
    </source>
</evidence>
<organism evidence="5 6">
    <name type="scientific">Actinacidiphila guanduensis</name>
    <dbReference type="NCBI Taxonomy" id="310781"/>
    <lineage>
        <taxon>Bacteria</taxon>
        <taxon>Bacillati</taxon>
        <taxon>Actinomycetota</taxon>
        <taxon>Actinomycetes</taxon>
        <taxon>Kitasatosporales</taxon>
        <taxon>Streptomycetaceae</taxon>
        <taxon>Actinacidiphila</taxon>
    </lineage>
</organism>
<dbReference type="InterPro" id="IPR001680">
    <property type="entry name" value="WD40_rpt"/>
</dbReference>